<feature type="transmembrane region" description="Helical" evidence="8">
    <location>
        <begin position="69"/>
        <end position="95"/>
    </location>
</feature>
<feature type="domain" description="G-protein coupled receptors family 1 profile" evidence="9">
    <location>
        <begin position="49"/>
        <end position="245"/>
    </location>
</feature>
<dbReference type="InterPro" id="IPR000276">
    <property type="entry name" value="GPCR_Rhodpsn"/>
</dbReference>
<dbReference type="PANTHER" id="PTHR45695">
    <property type="entry name" value="LEUCOKININ RECEPTOR-RELATED"/>
    <property type="match status" value="1"/>
</dbReference>
<keyword evidence="11" id="KW-1185">Reference proteome</keyword>
<evidence type="ECO:0000313" key="10">
    <source>
        <dbReference type="EMBL" id="KAJ7378505.1"/>
    </source>
</evidence>
<keyword evidence="7" id="KW-0807">Transducer</keyword>
<dbReference type="GO" id="GO:0004930">
    <property type="term" value="F:G protein-coupled receptor activity"/>
    <property type="evidence" value="ECO:0007669"/>
    <property type="project" value="UniProtKB-KW"/>
</dbReference>
<evidence type="ECO:0000256" key="6">
    <source>
        <dbReference type="ARBA" id="ARBA00023170"/>
    </source>
</evidence>
<dbReference type="GO" id="GO:0005886">
    <property type="term" value="C:plasma membrane"/>
    <property type="evidence" value="ECO:0007669"/>
    <property type="project" value="TreeGrafter"/>
</dbReference>
<dbReference type="OrthoDB" id="5975505at2759"/>
<evidence type="ECO:0000256" key="3">
    <source>
        <dbReference type="ARBA" id="ARBA00022989"/>
    </source>
</evidence>
<feature type="transmembrane region" description="Helical" evidence="8">
    <location>
        <begin position="36"/>
        <end position="57"/>
    </location>
</feature>
<comment type="caution">
    <text evidence="10">The sequence shown here is derived from an EMBL/GenBank/DDBJ whole genome shotgun (WGS) entry which is preliminary data.</text>
</comment>
<evidence type="ECO:0000256" key="7">
    <source>
        <dbReference type="ARBA" id="ARBA00023224"/>
    </source>
</evidence>
<dbReference type="PANTHER" id="PTHR45695:SF9">
    <property type="entry name" value="LEUCOKININ RECEPTOR"/>
    <property type="match status" value="1"/>
</dbReference>
<dbReference type="AlphaFoldDB" id="A0A9W9ZBV0"/>
<sequence>MNISSSDYANNGTNETTSASTSCYVNDPFSLKLGRVIAYSVVIFASLLGNTLIIAVVSKYGRARKTINLSVMNMAVANLIITTVYMPRLIPMFLVGSVWLVDGDFGYVLCKIIPFLHSVAIIASVLTLLTSSLDTFCAVVFPLKHLFTTRVSRFAIFLTWVLAIGARFPYFLSLRTKTSATGKQTCGSSLNKLFNNKDARDIYYTFLLVSFYAIPWLMIFIFYSTIAITLKTGKTRDKKGLQLCV</sequence>
<dbReference type="Pfam" id="PF00001">
    <property type="entry name" value="7tm_1"/>
    <property type="match status" value="1"/>
</dbReference>
<evidence type="ECO:0000256" key="2">
    <source>
        <dbReference type="ARBA" id="ARBA00022692"/>
    </source>
</evidence>
<dbReference type="PROSITE" id="PS50262">
    <property type="entry name" value="G_PROTEIN_RECEP_F1_2"/>
    <property type="match status" value="1"/>
</dbReference>
<evidence type="ECO:0000313" key="11">
    <source>
        <dbReference type="Proteomes" id="UP001163046"/>
    </source>
</evidence>
<organism evidence="10 11">
    <name type="scientific">Desmophyllum pertusum</name>
    <dbReference type="NCBI Taxonomy" id="174260"/>
    <lineage>
        <taxon>Eukaryota</taxon>
        <taxon>Metazoa</taxon>
        <taxon>Cnidaria</taxon>
        <taxon>Anthozoa</taxon>
        <taxon>Hexacorallia</taxon>
        <taxon>Scleractinia</taxon>
        <taxon>Caryophylliina</taxon>
        <taxon>Caryophylliidae</taxon>
        <taxon>Desmophyllum</taxon>
    </lineage>
</organism>
<feature type="transmembrane region" description="Helical" evidence="8">
    <location>
        <begin position="202"/>
        <end position="230"/>
    </location>
</feature>
<evidence type="ECO:0000256" key="4">
    <source>
        <dbReference type="ARBA" id="ARBA00023040"/>
    </source>
</evidence>
<accession>A0A9W9ZBV0</accession>
<evidence type="ECO:0000256" key="5">
    <source>
        <dbReference type="ARBA" id="ARBA00023136"/>
    </source>
</evidence>
<dbReference type="InterPro" id="IPR017452">
    <property type="entry name" value="GPCR_Rhodpsn_7TM"/>
</dbReference>
<dbReference type="SUPFAM" id="SSF81321">
    <property type="entry name" value="Family A G protein-coupled receptor-like"/>
    <property type="match status" value="1"/>
</dbReference>
<keyword evidence="4" id="KW-0297">G-protein coupled receptor</keyword>
<evidence type="ECO:0000256" key="8">
    <source>
        <dbReference type="SAM" id="Phobius"/>
    </source>
</evidence>
<name>A0A9W9ZBV0_9CNID</name>
<proteinExistence type="predicted"/>
<dbReference type="Proteomes" id="UP001163046">
    <property type="component" value="Unassembled WGS sequence"/>
</dbReference>
<protein>
    <recommendedName>
        <fullName evidence="9">G-protein coupled receptors family 1 profile domain-containing protein</fullName>
    </recommendedName>
</protein>
<keyword evidence="6" id="KW-0675">Receptor</keyword>
<dbReference type="PRINTS" id="PR00237">
    <property type="entry name" value="GPCRRHODOPSN"/>
</dbReference>
<gene>
    <name evidence="10" type="ORF">OS493_023047</name>
</gene>
<keyword evidence="2 8" id="KW-0812">Transmembrane</keyword>
<keyword evidence="5 8" id="KW-0472">Membrane</keyword>
<evidence type="ECO:0000259" key="9">
    <source>
        <dbReference type="PROSITE" id="PS50262"/>
    </source>
</evidence>
<comment type="subcellular location">
    <subcellularLocation>
        <location evidence="1">Membrane</location>
        <topology evidence="1">Multi-pass membrane protein</topology>
    </subcellularLocation>
</comment>
<keyword evidence="3 8" id="KW-1133">Transmembrane helix</keyword>
<dbReference type="Gene3D" id="1.20.1070.10">
    <property type="entry name" value="Rhodopsin 7-helix transmembrane proteins"/>
    <property type="match status" value="1"/>
</dbReference>
<feature type="transmembrane region" description="Helical" evidence="8">
    <location>
        <begin position="115"/>
        <end position="142"/>
    </location>
</feature>
<feature type="transmembrane region" description="Helical" evidence="8">
    <location>
        <begin position="154"/>
        <end position="172"/>
    </location>
</feature>
<evidence type="ECO:0000256" key="1">
    <source>
        <dbReference type="ARBA" id="ARBA00004141"/>
    </source>
</evidence>
<dbReference type="EMBL" id="MU826366">
    <property type="protein sequence ID" value="KAJ7378505.1"/>
    <property type="molecule type" value="Genomic_DNA"/>
</dbReference>
<reference evidence="10" key="1">
    <citation type="submission" date="2023-01" db="EMBL/GenBank/DDBJ databases">
        <title>Genome assembly of the deep-sea coral Lophelia pertusa.</title>
        <authorList>
            <person name="Herrera S."/>
            <person name="Cordes E."/>
        </authorList>
    </citation>
    <scope>NUCLEOTIDE SEQUENCE</scope>
    <source>
        <strain evidence="10">USNM1676648</strain>
        <tissue evidence="10">Polyp</tissue>
    </source>
</reference>
<dbReference type="CDD" id="cd00637">
    <property type="entry name" value="7tm_classA_rhodopsin-like"/>
    <property type="match status" value="1"/>
</dbReference>